<protein>
    <submittedName>
        <fullName evidence="4">NAD(P)-dependent oxidoreductase EC-YbbO</fullName>
    </submittedName>
</protein>
<sequence>MLQKQRSVLITGCSSGFGRASALKFLAAGWKVAASMRNVADWKGDVGNKNLLLISLDLDDPHSVQTAMAAVLTRFGTLDCLVNNAGRALLSVFESTPLSSIQEVFETNLFGPMRLIQTIIPHFRAHGGGTIVNVSSQSAIMPEPLMAAYNATKCALEGFSESLQYELAPHNIWLKLVEPGMVFGTNLIDSTLKHSQDVPVPSTYQSFVDQTMQMYMSRNPEHLATVEDVALCILDAAEGRTAGLHIPVGPDAVLSAQMRRGHSSAEYERYASAAFENPGKLSSNQQSTV</sequence>
<organism evidence="4 5">
    <name type="scientific">Acidisarcina polymorpha</name>
    <dbReference type="NCBI Taxonomy" id="2211140"/>
    <lineage>
        <taxon>Bacteria</taxon>
        <taxon>Pseudomonadati</taxon>
        <taxon>Acidobacteriota</taxon>
        <taxon>Terriglobia</taxon>
        <taxon>Terriglobales</taxon>
        <taxon>Acidobacteriaceae</taxon>
        <taxon>Acidisarcina</taxon>
    </lineage>
</organism>
<dbReference type="GO" id="GO:0016491">
    <property type="term" value="F:oxidoreductase activity"/>
    <property type="evidence" value="ECO:0007669"/>
    <property type="project" value="UniProtKB-KW"/>
</dbReference>
<gene>
    <name evidence="4" type="ORF">ACPOL_6477</name>
</gene>
<dbReference type="AlphaFoldDB" id="A0A2Z5G8X3"/>
<evidence type="ECO:0000256" key="2">
    <source>
        <dbReference type="ARBA" id="ARBA00023002"/>
    </source>
</evidence>
<accession>A0A2Z5G8X3</accession>
<dbReference type="EMBL" id="CP030840">
    <property type="protein sequence ID" value="AXC15703.1"/>
    <property type="molecule type" value="Genomic_DNA"/>
</dbReference>
<dbReference type="KEGG" id="abas:ACPOL_6477"/>
<name>A0A2Z5G8X3_9BACT</name>
<dbReference type="Gene3D" id="3.40.50.720">
    <property type="entry name" value="NAD(P)-binding Rossmann-like Domain"/>
    <property type="match status" value="1"/>
</dbReference>
<proteinExistence type="inferred from homology"/>
<comment type="similarity">
    <text evidence="1 3">Belongs to the short-chain dehydrogenases/reductases (SDR) family.</text>
</comment>
<evidence type="ECO:0000313" key="4">
    <source>
        <dbReference type="EMBL" id="AXC15703.1"/>
    </source>
</evidence>
<keyword evidence="5" id="KW-1185">Reference proteome</keyword>
<evidence type="ECO:0000256" key="3">
    <source>
        <dbReference type="RuleBase" id="RU000363"/>
    </source>
</evidence>
<evidence type="ECO:0000313" key="5">
    <source>
        <dbReference type="Proteomes" id="UP000253606"/>
    </source>
</evidence>
<dbReference type="InterPro" id="IPR036291">
    <property type="entry name" value="NAD(P)-bd_dom_sf"/>
</dbReference>
<dbReference type="PRINTS" id="PR00081">
    <property type="entry name" value="GDHRDH"/>
</dbReference>
<dbReference type="InterPro" id="IPR051911">
    <property type="entry name" value="SDR_oxidoreductase"/>
</dbReference>
<dbReference type="PANTHER" id="PTHR43976">
    <property type="entry name" value="SHORT CHAIN DEHYDROGENASE"/>
    <property type="match status" value="1"/>
</dbReference>
<evidence type="ECO:0000256" key="1">
    <source>
        <dbReference type="ARBA" id="ARBA00006484"/>
    </source>
</evidence>
<dbReference type="PRINTS" id="PR00080">
    <property type="entry name" value="SDRFAMILY"/>
</dbReference>
<dbReference type="CDD" id="cd05374">
    <property type="entry name" value="17beta-HSD-like_SDR_c"/>
    <property type="match status" value="1"/>
</dbReference>
<reference evidence="4 5" key="1">
    <citation type="journal article" date="2018" name="Front. Microbiol.">
        <title>Hydrolytic Capabilities as a Key to Environmental Success: Chitinolytic and Cellulolytic Acidobacteria From Acidic Sub-arctic Soils and Boreal Peatlands.</title>
        <authorList>
            <person name="Belova S.E."/>
            <person name="Ravin N.V."/>
            <person name="Pankratov T.A."/>
            <person name="Rakitin A.L."/>
            <person name="Ivanova A.A."/>
            <person name="Beletsky A.V."/>
            <person name="Mardanov A.V."/>
            <person name="Sinninghe Damste J.S."/>
            <person name="Dedysh S.N."/>
        </authorList>
    </citation>
    <scope>NUCLEOTIDE SEQUENCE [LARGE SCALE GENOMIC DNA]</scope>
    <source>
        <strain evidence="4 5">SBC82</strain>
    </source>
</reference>
<dbReference type="InterPro" id="IPR002347">
    <property type="entry name" value="SDR_fam"/>
</dbReference>
<keyword evidence="2" id="KW-0560">Oxidoreductase</keyword>
<dbReference type="OrthoDB" id="9775296at2"/>
<dbReference type="Proteomes" id="UP000253606">
    <property type="component" value="Chromosome"/>
</dbReference>
<dbReference type="SUPFAM" id="SSF51735">
    <property type="entry name" value="NAD(P)-binding Rossmann-fold domains"/>
    <property type="match status" value="1"/>
</dbReference>
<dbReference type="RefSeq" id="WP_114210325.1">
    <property type="nucleotide sequence ID" value="NZ_CP030840.1"/>
</dbReference>
<dbReference type="PANTHER" id="PTHR43976:SF16">
    <property type="entry name" value="SHORT-CHAIN DEHYDROGENASE_REDUCTASE FAMILY PROTEIN"/>
    <property type="match status" value="1"/>
</dbReference>
<dbReference type="Pfam" id="PF00106">
    <property type="entry name" value="adh_short"/>
    <property type="match status" value="1"/>
</dbReference>